<keyword evidence="1" id="KW-0472">Membrane</keyword>
<reference evidence="2 3" key="1">
    <citation type="submission" date="2019-07" db="EMBL/GenBank/DDBJ databases">
        <title>Whole genome shotgun sequence of Alkalibacterium kapii NBRC 103247.</title>
        <authorList>
            <person name="Hosoyama A."/>
            <person name="Uohara A."/>
            <person name="Ohji S."/>
            <person name="Ichikawa N."/>
        </authorList>
    </citation>
    <scope>NUCLEOTIDE SEQUENCE [LARGE SCALE GENOMIC DNA]</scope>
    <source>
        <strain evidence="2 3">NBRC 103247</strain>
    </source>
</reference>
<organism evidence="2 3">
    <name type="scientific">Alkalibacterium kapii</name>
    <dbReference type="NCBI Taxonomy" id="426704"/>
    <lineage>
        <taxon>Bacteria</taxon>
        <taxon>Bacillati</taxon>
        <taxon>Bacillota</taxon>
        <taxon>Bacilli</taxon>
        <taxon>Lactobacillales</taxon>
        <taxon>Carnobacteriaceae</taxon>
        <taxon>Alkalibacterium</taxon>
    </lineage>
</organism>
<keyword evidence="1" id="KW-1133">Transmembrane helix</keyword>
<evidence type="ECO:0000256" key="1">
    <source>
        <dbReference type="SAM" id="Phobius"/>
    </source>
</evidence>
<evidence type="ECO:0000313" key="3">
    <source>
        <dbReference type="Proteomes" id="UP000321662"/>
    </source>
</evidence>
<evidence type="ECO:0000313" key="2">
    <source>
        <dbReference type="EMBL" id="GEK91201.1"/>
    </source>
</evidence>
<feature type="transmembrane region" description="Helical" evidence="1">
    <location>
        <begin position="6"/>
        <end position="27"/>
    </location>
</feature>
<feature type="transmembrane region" description="Helical" evidence="1">
    <location>
        <begin position="34"/>
        <end position="52"/>
    </location>
</feature>
<keyword evidence="1" id="KW-0812">Transmembrane</keyword>
<accession>A0A511AVQ1</accession>
<dbReference type="Proteomes" id="UP000321662">
    <property type="component" value="Unassembled WGS sequence"/>
</dbReference>
<gene>
    <name evidence="2" type="ORF">AKA01nite_08230</name>
</gene>
<keyword evidence="3" id="KW-1185">Reference proteome</keyword>
<dbReference type="RefSeq" id="WP_146924037.1">
    <property type="nucleotide sequence ID" value="NZ_BJUY01000007.1"/>
</dbReference>
<dbReference type="EMBL" id="BJUY01000007">
    <property type="protein sequence ID" value="GEK91201.1"/>
    <property type="molecule type" value="Genomic_DNA"/>
</dbReference>
<proteinExistence type="predicted"/>
<protein>
    <submittedName>
        <fullName evidence="2">Uncharacterized protein</fullName>
    </submittedName>
</protein>
<sequence>MSNNGFLKSGLNMGITVFLALMIAEFTPIDNLALLWRILLTMLITAVIYLLINTLNPVKHKNEQG</sequence>
<comment type="caution">
    <text evidence="2">The sequence shown here is derived from an EMBL/GenBank/DDBJ whole genome shotgun (WGS) entry which is preliminary data.</text>
</comment>
<dbReference type="OrthoDB" id="9982869at2"/>
<dbReference type="AlphaFoldDB" id="A0A511AVQ1"/>
<name>A0A511AVQ1_9LACT</name>